<evidence type="ECO:0000313" key="3">
    <source>
        <dbReference type="Proteomes" id="UP000092605"/>
    </source>
</evidence>
<dbReference type="InterPro" id="IPR047735">
    <property type="entry name" value="GrdX-like"/>
</dbReference>
<reference evidence="2 4" key="2">
    <citation type="submission" date="2016-11" db="EMBL/GenBank/DDBJ databases">
        <authorList>
            <person name="Varghese N."/>
            <person name="Submissions S."/>
        </authorList>
    </citation>
    <scope>NUCLEOTIDE SEQUENCE [LARGE SCALE GENOMIC DNA]</scope>
    <source>
        <strain evidence="2 4">DSM 7308</strain>
    </source>
</reference>
<sequence>MILLTNNPLVKDTFEGKIKVEFLDCNYISVLTKCRDYIHKGFKILTHPLSGSIKPNETPYKSILIENIGKLDIDSLLIIEKSIETTNKFNRNFKTPNWSEKILKDFQIVDLDLIKNAIEKNV</sequence>
<dbReference type="Proteomes" id="UP000092605">
    <property type="component" value="Unassembled WGS sequence"/>
</dbReference>
<dbReference type="EMBL" id="LSFY01000001">
    <property type="protein sequence ID" value="KXZ39302.1"/>
    <property type="molecule type" value="Genomic_DNA"/>
</dbReference>
<dbReference type="EMBL" id="FRBG01000006">
    <property type="protein sequence ID" value="SHK83987.1"/>
    <property type="molecule type" value="Genomic_DNA"/>
</dbReference>
<comment type="caution">
    <text evidence="1">The sequence shown here is derived from an EMBL/GenBank/DDBJ whole genome shotgun (WGS) entry which is preliminary data.</text>
</comment>
<dbReference type="AlphaFoldDB" id="A0A150FNV2"/>
<dbReference type="OrthoDB" id="9815289at2"/>
<dbReference type="NCBIfam" id="NF038093">
    <property type="entry name" value="GrdX"/>
    <property type="match status" value="1"/>
</dbReference>
<dbReference type="PATRIC" id="fig|1121328.3.peg.376"/>
<gene>
    <name evidence="1" type="ORF">JWYL7_0377</name>
    <name evidence="2" type="ORF">SAMN05661008_00979</name>
</gene>
<evidence type="ECO:0000313" key="2">
    <source>
        <dbReference type="EMBL" id="SHK83987.1"/>
    </source>
</evidence>
<organism evidence="1 3">
    <name type="scientific">Alkalithermobacter thermoalcaliphilus JW-YL-7 = DSM 7308</name>
    <dbReference type="NCBI Taxonomy" id="1121328"/>
    <lineage>
        <taxon>Bacteria</taxon>
        <taxon>Bacillati</taxon>
        <taxon>Bacillota</taxon>
        <taxon>Clostridia</taxon>
        <taxon>Peptostreptococcales</taxon>
        <taxon>Tepidibacteraceae</taxon>
        <taxon>Alkalithermobacter</taxon>
    </lineage>
</organism>
<evidence type="ECO:0000313" key="1">
    <source>
        <dbReference type="EMBL" id="KXZ39302.1"/>
    </source>
</evidence>
<dbReference type="RefSeq" id="WP_066068233.1">
    <property type="nucleotide sequence ID" value="NZ_FRBG01000006.1"/>
</dbReference>
<reference evidence="1 3" key="1">
    <citation type="submission" date="2016-02" db="EMBL/GenBank/DDBJ databases">
        <title>Draft genome sequence for Clostridium paradoxum JW-YL-7.</title>
        <authorList>
            <person name="Utturkar S.M."/>
            <person name="Lancaster A."/>
            <person name="Poole F.L."/>
            <person name="Adams M.W."/>
            <person name="Brown S.D."/>
        </authorList>
    </citation>
    <scope>NUCLEOTIDE SEQUENCE [LARGE SCALE GENOMIC DNA]</scope>
    <source>
        <strain evidence="1 3">JW-YL-7</strain>
    </source>
</reference>
<dbReference type="STRING" id="1121328.JWYL7_0377"/>
<evidence type="ECO:0000313" key="4">
    <source>
        <dbReference type="Proteomes" id="UP000323392"/>
    </source>
</evidence>
<dbReference type="Proteomes" id="UP000323392">
    <property type="component" value="Unassembled WGS sequence"/>
</dbReference>
<accession>A0A150FNV2</accession>
<proteinExistence type="predicted"/>
<name>A0A150FNV2_CLOPD</name>
<protein>
    <submittedName>
        <fullName evidence="1">GrdX, grdx protein</fullName>
    </submittedName>
</protein>
<keyword evidence="4" id="KW-1185">Reference proteome</keyword>